<accession>A0A1T4NGL3</accession>
<name>A0A1T4NGL3_9BACT</name>
<dbReference type="AlphaFoldDB" id="A0A1T4NGL3"/>
<evidence type="ECO:0000313" key="1">
    <source>
        <dbReference type="EMBL" id="SJZ78410.1"/>
    </source>
</evidence>
<evidence type="ECO:0008006" key="3">
    <source>
        <dbReference type="Google" id="ProtNLM"/>
    </source>
</evidence>
<reference evidence="1 2" key="1">
    <citation type="submission" date="2017-02" db="EMBL/GenBank/DDBJ databases">
        <authorList>
            <person name="Peterson S.W."/>
        </authorList>
    </citation>
    <scope>NUCLEOTIDE SEQUENCE [LARGE SCALE GENOMIC DNA]</scope>
    <source>
        <strain evidence="1 2">ATCC 43324</strain>
    </source>
</reference>
<dbReference type="EMBL" id="FUXK01000010">
    <property type="protein sequence ID" value="SJZ78410.1"/>
    <property type="molecule type" value="Genomic_DNA"/>
</dbReference>
<dbReference type="eggNOG" id="ENOG5030PMX">
    <property type="taxonomic scope" value="Bacteria"/>
</dbReference>
<proteinExistence type="predicted"/>
<gene>
    <name evidence="1" type="ORF">SAMN02745202_01066</name>
</gene>
<protein>
    <recommendedName>
        <fullName evidence="3">Toxin-antitoxin system protein</fullName>
    </recommendedName>
</protein>
<sequence length="493" mass="55536">MTNNKINLIFMAAMLILAACDSEGKDSRFTDSQMSHITAPEIGTLAKDKQTLWNFDTMKDWVVANQGNDPDNHASIENNAQCKDGKALKIYTNANTQQRKKVHTLQQYGSGLYTWRTYIADLGEVERTSIGSWLWHDDKHELDFEVGSGTAAERNALGLASDEVVAYITSQDNPWMQQKVGIKKNAWHEFQMDVKLVDKKYFVTWLIDGNPYAIQQLSYGEEVPFYIFCSTENLKFIGDTWPYQTNYGLWDYVSYTPYSYSAAPVTPDKQVDPVDPAPEPDEGEIKKWTFDTMPEGWNVWTNVGADGVGYYGVSNGRLVLSNDSYCTTSKIEYSSPVGFGKYVWRLRFPHLAGAEKFMAGGTLYTANEANGLHTLTIVGWYGPDAERTRLGAQPGDLLLRIYSEIPALDRCVKVLKPDTDYKLSIELKKVNGKYVIVYAIDDEVIQTLPTNYGADLVKFLLIASAESNRGWMPGNPLTAKYAAKFDEIEYTAY</sequence>
<dbReference type="RefSeq" id="WP_025071317.1">
    <property type="nucleotide sequence ID" value="NZ_FUXK01000010.1"/>
</dbReference>
<dbReference type="Proteomes" id="UP000190065">
    <property type="component" value="Unassembled WGS sequence"/>
</dbReference>
<dbReference type="STRING" id="28136.SAMN02745202_01066"/>
<organism evidence="1 2">
    <name type="scientific">Segatella oulorum</name>
    <dbReference type="NCBI Taxonomy" id="28136"/>
    <lineage>
        <taxon>Bacteria</taxon>
        <taxon>Pseudomonadati</taxon>
        <taxon>Bacteroidota</taxon>
        <taxon>Bacteroidia</taxon>
        <taxon>Bacteroidales</taxon>
        <taxon>Prevotellaceae</taxon>
        <taxon>Segatella</taxon>
    </lineage>
</organism>
<dbReference type="PROSITE" id="PS51257">
    <property type="entry name" value="PROKAR_LIPOPROTEIN"/>
    <property type="match status" value="1"/>
</dbReference>
<evidence type="ECO:0000313" key="2">
    <source>
        <dbReference type="Proteomes" id="UP000190065"/>
    </source>
</evidence>